<evidence type="ECO:0000313" key="3">
    <source>
        <dbReference type="EMBL" id="VDC58523.1"/>
    </source>
</evidence>
<keyword evidence="1" id="KW-1133">Transmembrane helix</keyword>
<evidence type="ECO:0000256" key="1">
    <source>
        <dbReference type="SAM" id="Phobius"/>
    </source>
</evidence>
<organism evidence="3">
    <name type="scientific">Brassica campestris</name>
    <name type="common">Field mustard</name>
    <dbReference type="NCBI Taxonomy" id="3711"/>
    <lineage>
        <taxon>Eukaryota</taxon>
        <taxon>Viridiplantae</taxon>
        <taxon>Streptophyta</taxon>
        <taxon>Embryophyta</taxon>
        <taxon>Tracheophyta</taxon>
        <taxon>Spermatophyta</taxon>
        <taxon>Magnoliopsida</taxon>
        <taxon>eudicotyledons</taxon>
        <taxon>Gunneridae</taxon>
        <taxon>Pentapetalae</taxon>
        <taxon>rosids</taxon>
        <taxon>malvids</taxon>
        <taxon>Brassicales</taxon>
        <taxon>Brassicaceae</taxon>
        <taxon>Brassiceae</taxon>
        <taxon>Brassica</taxon>
    </lineage>
</organism>
<gene>
    <name evidence="3" type="ORF">BRAA09T36134Z</name>
    <name evidence="2" type="ORF">BRAPAZ1V2_A09P04920.2</name>
</gene>
<sequence length="116" mass="13613">PPLNPKVKEEPPTDRERESGDINFLYLFLFYTLVLYIENSLSIEDVHLVCVTSLSLLHKKSFCVKRLRETMKSLKRERVLFLLFLGLGFGFVGFFLSHPFYVPVKKRRSRDESCLL</sequence>
<protein>
    <submittedName>
        <fullName evidence="2">Uncharacterized protein</fullName>
    </submittedName>
</protein>
<reference evidence="3" key="1">
    <citation type="submission" date="2018-11" db="EMBL/GenBank/DDBJ databases">
        <authorList>
            <consortium name="Genoscope - CEA"/>
            <person name="William W."/>
        </authorList>
    </citation>
    <scope>NUCLEOTIDE SEQUENCE</scope>
</reference>
<dbReference type="Proteomes" id="UP000694005">
    <property type="component" value="Chromosome A09"/>
</dbReference>
<dbReference type="EMBL" id="LR031568">
    <property type="protein sequence ID" value="VDC58523.1"/>
    <property type="molecule type" value="Genomic_DNA"/>
</dbReference>
<feature type="non-terminal residue" evidence="3">
    <location>
        <position position="1"/>
    </location>
</feature>
<dbReference type="Gramene" id="A09p04920.2_BraZ1">
    <property type="protein sequence ID" value="A09p04920.2_BraZ1.CDS.1"/>
    <property type="gene ID" value="A09g04920.2_BraZ1"/>
</dbReference>
<feature type="transmembrane region" description="Helical" evidence="1">
    <location>
        <begin position="79"/>
        <end position="101"/>
    </location>
</feature>
<keyword evidence="1" id="KW-0472">Membrane</keyword>
<name>A0A3P5YB82_BRACM</name>
<proteinExistence type="predicted"/>
<evidence type="ECO:0000313" key="2">
    <source>
        <dbReference type="EMBL" id="CAG7860025.1"/>
    </source>
</evidence>
<dbReference type="EMBL" id="LS974625">
    <property type="protein sequence ID" value="CAG7860025.1"/>
    <property type="molecule type" value="Genomic_DNA"/>
</dbReference>
<dbReference type="AlphaFoldDB" id="A0A3P5YB82"/>
<feature type="transmembrane region" description="Helical" evidence="1">
    <location>
        <begin position="20"/>
        <end position="37"/>
    </location>
</feature>
<accession>A0A3P5YB82</accession>
<keyword evidence="1" id="KW-0812">Transmembrane</keyword>